<reference evidence="3" key="2">
    <citation type="submission" date="2020-09" db="EMBL/GenBank/DDBJ databases">
        <authorList>
            <person name="Sun Q."/>
            <person name="Ohkuma M."/>
        </authorList>
    </citation>
    <scope>NUCLEOTIDE SEQUENCE</scope>
    <source>
        <strain evidence="3">JCM 4815</strain>
    </source>
</reference>
<accession>A0A918Q8N2</accession>
<evidence type="ECO:0000256" key="2">
    <source>
        <dbReference type="SAM" id="Phobius"/>
    </source>
</evidence>
<protein>
    <recommendedName>
        <fullName evidence="5">Major facilitator superfamily (MFS) profile domain-containing protein</fullName>
    </recommendedName>
</protein>
<dbReference type="Proteomes" id="UP000622166">
    <property type="component" value="Unassembled WGS sequence"/>
</dbReference>
<keyword evidence="2" id="KW-1133">Transmembrane helix</keyword>
<keyword evidence="2" id="KW-0812">Transmembrane</keyword>
<evidence type="ECO:0000313" key="3">
    <source>
        <dbReference type="EMBL" id="GGZ37996.1"/>
    </source>
</evidence>
<evidence type="ECO:0008006" key="5">
    <source>
        <dbReference type="Google" id="ProtNLM"/>
    </source>
</evidence>
<evidence type="ECO:0000256" key="1">
    <source>
        <dbReference type="SAM" id="MobiDB-lite"/>
    </source>
</evidence>
<dbReference type="AlphaFoldDB" id="A0A918Q8N2"/>
<gene>
    <name evidence="3" type="ORF">GCM10010365_68470</name>
</gene>
<name>A0A918Q8N2_9ACTN</name>
<comment type="caution">
    <text evidence="3">The sequence shown here is derived from an EMBL/GenBank/DDBJ whole genome shotgun (WGS) entry which is preliminary data.</text>
</comment>
<feature type="region of interest" description="Disordered" evidence="1">
    <location>
        <begin position="73"/>
        <end position="92"/>
    </location>
</feature>
<proteinExistence type="predicted"/>
<dbReference type="EMBL" id="BMVW01000020">
    <property type="protein sequence ID" value="GGZ37996.1"/>
    <property type="molecule type" value="Genomic_DNA"/>
</dbReference>
<keyword evidence="4" id="KW-1185">Reference proteome</keyword>
<dbReference type="RefSeq" id="WP_189866165.1">
    <property type="nucleotide sequence ID" value="NZ_BMVW01000020.1"/>
</dbReference>
<sequence>MALAVRYAGQAPTLASALTVSAFNAGTAIGSGIAGRVLDSGLGSTGPAVVGTAIAALTLIPTTVLALNRHRRAAAPGSADLPGAPADRADQA</sequence>
<feature type="transmembrane region" description="Helical" evidence="2">
    <location>
        <begin position="46"/>
        <end position="67"/>
    </location>
</feature>
<keyword evidence="2" id="KW-0472">Membrane</keyword>
<reference evidence="3" key="1">
    <citation type="journal article" date="2014" name="Int. J. Syst. Evol. Microbiol.">
        <title>Complete genome sequence of Corynebacterium casei LMG S-19264T (=DSM 44701T), isolated from a smear-ripened cheese.</title>
        <authorList>
            <consortium name="US DOE Joint Genome Institute (JGI-PGF)"/>
            <person name="Walter F."/>
            <person name="Albersmeier A."/>
            <person name="Kalinowski J."/>
            <person name="Ruckert C."/>
        </authorList>
    </citation>
    <scope>NUCLEOTIDE SEQUENCE</scope>
    <source>
        <strain evidence="3">JCM 4815</strain>
    </source>
</reference>
<organism evidence="3 4">
    <name type="scientific">Streptomyces poonensis</name>
    <dbReference type="NCBI Taxonomy" id="68255"/>
    <lineage>
        <taxon>Bacteria</taxon>
        <taxon>Bacillati</taxon>
        <taxon>Actinomycetota</taxon>
        <taxon>Actinomycetes</taxon>
        <taxon>Kitasatosporales</taxon>
        <taxon>Streptomycetaceae</taxon>
        <taxon>Streptomyces</taxon>
    </lineage>
</organism>
<evidence type="ECO:0000313" key="4">
    <source>
        <dbReference type="Proteomes" id="UP000622166"/>
    </source>
</evidence>